<dbReference type="KEGG" id="hfv:R50_1014"/>
<reference evidence="15 16" key="1">
    <citation type="submission" date="2020-02" db="EMBL/GenBank/DDBJ databases">
        <authorList>
            <person name="Hogendoorn C."/>
        </authorList>
    </citation>
    <scope>NUCLEOTIDE SEQUENCE [LARGE SCALE GENOMIC DNA]</scope>
    <source>
        <strain evidence="15">R501</strain>
    </source>
</reference>
<keyword evidence="4" id="KW-1003">Cell membrane</keyword>
<dbReference type="AlphaFoldDB" id="A0A6F8ZFT0"/>
<sequence>MAAPGARLGATGREGVAVPRFQYWDGQQARESREWPPEGRPLWVDLGPEDAAGLGAIINRLAPVHETLVERVLESEDRQAQILGRRPMVVFVLSHYLGDLRRLTLHHLGVFYGAGFLLTVHLEDPHPAVSRAWQEVLRDGALANGLDMALYYLLRAHWARLAALQRQLNADFEALHKLVLLKPQKPLAASIWRLRRETMRLSRLVRPEQAIYRLFAAEQAPFVHPDHHPYFAALAGRMHELVDDVTGARDELAGLVEAYSSMQSNTINKVMQFLTLLSVLALPATTIASIYGMNFRIPEIRWPNGYFYSLVLMGLTTLSLALYVKRRGWWDGMGEDPADPQWEDSKGKR</sequence>
<evidence type="ECO:0000256" key="4">
    <source>
        <dbReference type="ARBA" id="ARBA00022475"/>
    </source>
</evidence>
<evidence type="ECO:0000256" key="14">
    <source>
        <dbReference type="SAM" id="Phobius"/>
    </source>
</evidence>
<dbReference type="SUPFAM" id="SSF144083">
    <property type="entry name" value="Magnesium transport protein CorA, transmembrane region"/>
    <property type="match status" value="1"/>
</dbReference>
<evidence type="ECO:0000256" key="2">
    <source>
        <dbReference type="ARBA" id="ARBA00009765"/>
    </source>
</evidence>
<evidence type="ECO:0000256" key="11">
    <source>
        <dbReference type="ARBA" id="ARBA00023136"/>
    </source>
</evidence>
<keyword evidence="11 14" id="KW-0472">Membrane</keyword>
<dbReference type="PANTHER" id="PTHR46494:SF3">
    <property type="entry name" value="ZINC TRANSPORT PROTEIN ZNTB"/>
    <property type="match status" value="1"/>
</dbReference>
<dbReference type="GO" id="GO:0005886">
    <property type="term" value="C:plasma membrane"/>
    <property type="evidence" value="ECO:0007669"/>
    <property type="project" value="UniProtKB-SubCell"/>
</dbReference>
<keyword evidence="16" id="KW-1185">Reference proteome</keyword>
<comment type="catalytic activity">
    <reaction evidence="12">
        <text>Mg(2+)(in) = Mg(2+)(out)</text>
        <dbReference type="Rhea" id="RHEA:29827"/>
        <dbReference type="ChEBI" id="CHEBI:18420"/>
    </reaction>
</comment>
<organism evidence="15 16">
    <name type="scientific">Candidatus Hydrogenisulfobacillus filiaventi</name>
    <dbReference type="NCBI Taxonomy" id="2707344"/>
    <lineage>
        <taxon>Bacteria</taxon>
        <taxon>Bacillati</taxon>
        <taxon>Bacillota</taxon>
        <taxon>Clostridia</taxon>
        <taxon>Eubacteriales</taxon>
        <taxon>Clostridiales Family XVII. Incertae Sedis</taxon>
        <taxon>Candidatus Hydrogenisulfobacillus</taxon>
    </lineage>
</organism>
<comment type="function">
    <text evidence="13">Mediates influx of magnesium ions. Alternates between open and closed states. Activated by low cytoplasmic Mg(2+) levels. Inactive when cytoplasmic Mg(2+) levels are high.</text>
</comment>
<name>A0A6F8ZFT0_9FIRM</name>
<dbReference type="Pfam" id="PF01544">
    <property type="entry name" value="CorA"/>
    <property type="match status" value="1"/>
</dbReference>
<accession>A0A6F8ZFT0</accession>
<proteinExistence type="inferred from homology"/>
<evidence type="ECO:0000313" key="16">
    <source>
        <dbReference type="Proteomes" id="UP000503399"/>
    </source>
</evidence>
<evidence type="ECO:0000256" key="6">
    <source>
        <dbReference type="ARBA" id="ARBA00022692"/>
    </source>
</evidence>
<dbReference type="GO" id="GO:0015095">
    <property type="term" value="F:magnesium ion transmembrane transporter activity"/>
    <property type="evidence" value="ECO:0007669"/>
    <property type="project" value="TreeGrafter"/>
</dbReference>
<dbReference type="FunFam" id="1.20.58.340:FF:000004">
    <property type="entry name" value="Magnesium transport protein CorA"/>
    <property type="match status" value="1"/>
</dbReference>
<dbReference type="InterPro" id="IPR045863">
    <property type="entry name" value="CorA_TM1_TM2"/>
</dbReference>
<evidence type="ECO:0000313" key="15">
    <source>
        <dbReference type="EMBL" id="CAB1128520.1"/>
    </source>
</evidence>
<evidence type="ECO:0000256" key="9">
    <source>
        <dbReference type="ARBA" id="ARBA00022989"/>
    </source>
</evidence>
<keyword evidence="8" id="KW-0460">Magnesium</keyword>
<dbReference type="GO" id="GO:0000287">
    <property type="term" value="F:magnesium ion binding"/>
    <property type="evidence" value="ECO:0007669"/>
    <property type="project" value="TreeGrafter"/>
</dbReference>
<dbReference type="GO" id="GO:0015087">
    <property type="term" value="F:cobalt ion transmembrane transporter activity"/>
    <property type="evidence" value="ECO:0007669"/>
    <property type="project" value="TreeGrafter"/>
</dbReference>
<feature type="transmembrane region" description="Helical" evidence="14">
    <location>
        <begin position="270"/>
        <end position="293"/>
    </location>
</feature>
<keyword evidence="6 14" id="KW-0812">Transmembrane</keyword>
<evidence type="ECO:0000256" key="3">
    <source>
        <dbReference type="ARBA" id="ARBA00022448"/>
    </source>
</evidence>
<keyword evidence="5" id="KW-0997">Cell inner membrane</keyword>
<comment type="similarity">
    <text evidence="2">Belongs to the CorA metal ion transporter (MIT) (TC 1.A.35) family.</text>
</comment>
<comment type="subcellular location">
    <subcellularLocation>
        <location evidence="1">Cell membrane</location>
        <topology evidence="1">Multi-pass membrane protein</topology>
    </subcellularLocation>
</comment>
<evidence type="ECO:0000256" key="12">
    <source>
        <dbReference type="ARBA" id="ARBA00034269"/>
    </source>
</evidence>
<dbReference type="EMBL" id="LR778114">
    <property type="protein sequence ID" value="CAB1128520.1"/>
    <property type="molecule type" value="Genomic_DNA"/>
</dbReference>
<evidence type="ECO:0008006" key="17">
    <source>
        <dbReference type="Google" id="ProtNLM"/>
    </source>
</evidence>
<evidence type="ECO:0000256" key="13">
    <source>
        <dbReference type="ARBA" id="ARBA00045497"/>
    </source>
</evidence>
<protein>
    <recommendedName>
        <fullName evidence="17">Magnesium transport protein CorA</fullName>
    </recommendedName>
</protein>
<evidence type="ECO:0000256" key="7">
    <source>
        <dbReference type="ARBA" id="ARBA00022833"/>
    </source>
</evidence>
<keyword evidence="3" id="KW-0813">Transport</keyword>
<keyword evidence="7" id="KW-0862">Zinc</keyword>
<dbReference type="Proteomes" id="UP000503399">
    <property type="component" value="Chromosome"/>
</dbReference>
<evidence type="ECO:0000256" key="10">
    <source>
        <dbReference type="ARBA" id="ARBA00023065"/>
    </source>
</evidence>
<evidence type="ECO:0000256" key="1">
    <source>
        <dbReference type="ARBA" id="ARBA00004651"/>
    </source>
</evidence>
<keyword evidence="10" id="KW-0406">Ion transport</keyword>
<dbReference type="SUPFAM" id="SSF143865">
    <property type="entry name" value="CorA soluble domain-like"/>
    <property type="match status" value="1"/>
</dbReference>
<dbReference type="InterPro" id="IPR002523">
    <property type="entry name" value="MgTranspt_CorA/ZnTranspt_ZntB"/>
</dbReference>
<gene>
    <name evidence="15" type="ORF">R50_1014</name>
</gene>
<keyword evidence="9 14" id="KW-1133">Transmembrane helix</keyword>
<evidence type="ECO:0000256" key="5">
    <source>
        <dbReference type="ARBA" id="ARBA00022519"/>
    </source>
</evidence>
<feature type="transmembrane region" description="Helical" evidence="14">
    <location>
        <begin position="305"/>
        <end position="324"/>
    </location>
</feature>
<dbReference type="Gene3D" id="1.20.58.340">
    <property type="entry name" value="Magnesium transport protein CorA, transmembrane region"/>
    <property type="match status" value="2"/>
</dbReference>
<dbReference type="PANTHER" id="PTHR46494">
    <property type="entry name" value="CORA FAMILY METAL ION TRANSPORTER (EUROFUNG)"/>
    <property type="match status" value="1"/>
</dbReference>
<evidence type="ECO:0000256" key="8">
    <source>
        <dbReference type="ARBA" id="ARBA00022842"/>
    </source>
</evidence>
<dbReference type="GO" id="GO:0050897">
    <property type="term" value="F:cobalt ion binding"/>
    <property type="evidence" value="ECO:0007669"/>
    <property type="project" value="TreeGrafter"/>
</dbReference>
<dbReference type="InterPro" id="IPR045861">
    <property type="entry name" value="CorA_cytoplasmic_dom"/>
</dbReference>